<organism evidence="3 4">
    <name type="scientific">Holothuria leucospilota</name>
    <name type="common">Black long sea cucumber</name>
    <name type="synonym">Mertensiothuria leucospilota</name>
    <dbReference type="NCBI Taxonomy" id="206669"/>
    <lineage>
        <taxon>Eukaryota</taxon>
        <taxon>Metazoa</taxon>
        <taxon>Echinodermata</taxon>
        <taxon>Eleutherozoa</taxon>
        <taxon>Echinozoa</taxon>
        <taxon>Holothuroidea</taxon>
        <taxon>Aspidochirotacea</taxon>
        <taxon>Aspidochirotida</taxon>
        <taxon>Holothuriidae</taxon>
        <taxon>Holothuria</taxon>
    </lineage>
</organism>
<dbReference type="EMBL" id="JAIZAY010000005">
    <property type="protein sequence ID" value="KAJ8041482.1"/>
    <property type="molecule type" value="Genomic_DNA"/>
</dbReference>
<keyword evidence="1" id="KW-0472">Membrane</keyword>
<keyword evidence="4" id="KW-1185">Reference proteome</keyword>
<keyword evidence="1" id="KW-0812">Transmembrane</keyword>
<evidence type="ECO:0000313" key="3">
    <source>
        <dbReference type="EMBL" id="KAJ8041482.1"/>
    </source>
</evidence>
<comment type="caution">
    <text evidence="3">The sequence shown here is derived from an EMBL/GenBank/DDBJ whole genome shotgun (WGS) entry which is preliminary data.</text>
</comment>
<reference evidence="3" key="1">
    <citation type="submission" date="2021-10" db="EMBL/GenBank/DDBJ databases">
        <title>Tropical sea cucumber genome reveals ecological adaptation and Cuvierian tubules defense mechanism.</title>
        <authorList>
            <person name="Chen T."/>
        </authorList>
    </citation>
    <scope>NUCLEOTIDE SEQUENCE</scope>
    <source>
        <strain evidence="3">Nanhai2018</strain>
        <tissue evidence="3">Muscle</tissue>
    </source>
</reference>
<proteinExistence type="predicted"/>
<evidence type="ECO:0000256" key="1">
    <source>
        <dbReference type="SAM" id="Phobius"/>
    </source>
</evidence>
<dbReference type="AlphaFoldDB" id="A0A9Q1CAQ3"/>
<protein>
    <submittedName>
        <fullName evidence="3">Uncharacterized protein</fullName>
    </submittedName>
</protein>
<keyword evidence="2" id="KW-0732">Signal</keyword>
<evidence type="ECO:0000256" key="2">
    <source>
        <dbReference type="SAM" id="SignalP"/>
    </source>
</evidence>
<feature type="signal peptide" evidence="2">
    <location>
        <begin position="1"/>
        <end position="19"/>
    </location>
</feature>
<dbReference type="Proteomes" id="UP001152320">
    <property type="component" value="Chromosome 5"/>
</dbReference>
<feature type="transmembrane region" description="Helical" evidence="1">
    <location>
        <begin position="169"/>
        <end position="191"/>
    </location>
</feature>
<dbReference type="PROSITE" id="PS51257">
    <property type="entry name" value="PROKAR_LIPOPROTEIN"/>
    <property type="match status" value="1"/>
</dbReference>
<evidence type="ECO:0000313" key="4">
    <source>
        <dbReference type="Proteomes" id="UP001152320"/>
    </source>
</evidence>
<keyword evidence="1" id="KW-1133">Transmembrane helix</keyword>
<accession>A0A9Q1CAQ3</accession>
<name>A0A9Q1CAQ3_HOLLE</name>
<sequence>MKMCFLFLFICFSASSCTSFGELTMGAITTDHITKAASSTKKSDEFQTSSSTYITNSPKSTVLTALLPGKETSGRSEQIKTSFSTYITKYPKSTVAESTTYITNPLQSTVLTAIPPRKETSEKSEEVKTSFSKNITKYPKSTVVTTLLTLKDPDSIASNPSSHRANLQFWHILLVLVFAMIVCLGLLFASIRYKRSMSRSFHLPYPVLNWLDRPME</sequence>
<feature type="chain" id="PRO_5040499870" evidence="2">
    <location>
        <begin position="20"/>
        <end position="216"/>
    </location>
</feature>
<gene>
    <name evidence="3" type="ORF">HOLleu_12309</name>
</gene>